<comment type="caution">
    <text evidence="6">The sequence shown here is derived from an EMBL/GenBank/DDBJ whole genome shotgun (WGS) entry which is preliminary data.</text>
</comment>
<dbReference type="Pfam" id="PF09209">
    <property type="entry name" value="CecR_C"/>
    <property type="match status" value="1"/>
</dbReference>
<dbReference type="PANTHER" id="PTHR30055:SF234">
    <property type="entry name" value="HTH-TYPE TRANSCRIPTIONAL REGULATOR BETI"/>
    <property type="match status" value="1"/>
</dbReference>
<dbReference type="PROSITE" id="PS01081">
    <property type="entry name" value="HTH_TETR_1"/>
    <property type="match status" value="1"/>
</dbReference>
<accession>A0AA42CGY7</accession>
<feature type="DNA-binding region" description="H-T-H motif" evidence="4">
    <location>
        <begin position="36"/>
        <end position="55"/>
    </location>
</feature>
<dbReference type="InterPro" id="IPR023772">
    <property type="entry name" value="DNA-bd_HTH_TetR-type_CS"/>
</dbReference>
<evidence type="ECO:0000313" key="6">
    <source>
        <dbReference type="EMBL" id="MCW6507038.1"/>
    </source>
</evidence>
<keyword evidence="1" id="KW-0805">Transcription regulation</keyword>
<dbReference type="PRINTS" id="PR00455">
    <property type="entry name" value="HTHTETR"/>
</dbReference>
<dbReference type="GO" id="GO:0003700">
    <property type="term" value="F:DNA-binding transcription factor activity"/>
    <property type="evidence" value="ECO:0007669"/>
    <property type="project" value="TreeGrafter"/>
</dbReference>
<name>A0AA42CGY7_9HYPH</name>
<dbReference type="SUPFAM" id="SSF46689">
    <property type="entry name" value="Homeodomain-like"/>
    <property type="match status" value="1"/>
</dbReference>
<keyword evidence="3" id="KW-0804">Transcription</keyword>
<evidence type="ECO:0000313" key="7">
    <source>
        <dbReference type="Proteomes" id="UP001165667"/>
    </source>
</evidence>
<dbReference type="RefSeq" id="WP_282583372.1">
    <property type="nucleotide sequence ID" value="NZ_JAMOIM010000001.1"/>
</dbReference>
<evidence type="ECO:0000256" key="2">
    <source>
        <dbReference type="ARBA" id="ARBA00023125"/>
    </source>
</evidence>
<gene>
    <name evidence="6" type="ORF">M8523_03270</name>
</gene>
<dbReference type="PROSITE" id="PS50977">
    <property type="entry name" value="HTH_TETR_2"/>
    <property type="match status" value="1"/>
</dbReference>
<dbReference type="Pfam" id="PF00440">
    <property type="entry name" value="TetR_N"/>
    <property type="match status" value="1"/>
</dbReference>
<evidence type="ECO:0000256" key="3">
    <source>
        <dbReference type="ARBA" id="ARBA00023163"/>
    </source>
</evidence>
<keyword evidence="7" id="KW-1185">Reference proteome</keyword>
<proteinExistence type="predicted"/>
<dbReference type="InterPro" id="IPR009057">
    <property type="entry name" value="Homeodomain-like_sf"/>
</dbReference>
<dbReference type="AlphaFoldDB" id="A0AA42CGY7"/>
<evidence type="ECO:0000256" key="1">
    <source>
        <dbReference type="ARBA" id="ARBA00023015"/>
    </source>
</evidence>
<dbReference type="GO" id="GO:0000976">
    <property type="term" value="F:transcription cis-regulatory region binding"/>
    <property type="evidence" value="ECO:0007669"/>
    <property type="project" value="TreeGrafter"/>
</dbReference>
<evidence type="ECO:0000256" key="4">
    <source>
        <dbReference type="PROSITE-ProRule" id="PRU00335"/>
    </source>
</evidence>
<organism evidence="6 7">
    <name type="scientific">Lichenifustis flavocetrariae</name>
    <dbReference type="NCBI Taxonomy" id="2949735"/>
    <lineage>
        <taxon>Bacteria</taxon>
        <taxon>Pseudomonadati</taxon>
        <taxon>Pseudomonadota</taxon>
        <taxon>Alphaproteobacteria</taxon>
        <taxon>Hyphomicrobiales</taxon>
        <taxon>Lichenihabitantaceae</taxon>
        <taxon>Lichenifustis</taxon>
    </lineage>
</organism>
<dbReference type="Gene3D" id="1.10.357.10">
    <property type="entry name" value="Tetracycline Repressor, domain 2"/>
    <property type="match status" value="1"/>
</dbReference>
<dbReference type="SUPFAM" id="SSF48498">
    <property type="entry name" value="Tetracyclin repressor-like, C-terminal domain"/>
    <property type="match status" value="1"/>
</dbReference>
<evidence type="ECO:0000259" key="5">
    <source>
        <dbReference type="PROSITE" id="PS50977"/>
    </source>
</evidence>
<dbReference type="InterPro" id="IPR015292">
    <property type="entry name" value="Tscrpt_reg_YbiH_C"/>
</dbReference>
<protein>
    <submittedName>
        <fullName evidence="6">CerR family C-terminal domain-containing protein</fullName>
    </submittedName>
</protein>
<keyword evidence="2 4" id="KW-0238">DNA-binding</keyword>
<reference evidence="6" key="1">
    <citation type="submission" date="2022-05" db="EMBL/GenBank/DDBJ databases">
        <authorList>
            <person name="Pankratov T."/>
        </authorList>
    </citation>
    <scope>NUCLEOTIDE SEQUENCE</scope>
    <source>
        <strain evidence="6">BP6-180914</strain>
    </source>
</reference>
<dbReference type="PANTHER" id="PTHR30055">
    <property type="entry name" value="HTH-TYPE TRANSCRIPTIONAL REGULATOR RUTR"/>
    <property type="match status" value="1"/>
</dbReference>
<dbReference type="Proteomes" id="UP001165667">
    <property type="component" value="Unassembled WGS sequence"/>
</dbReference>
<dbReference type="InterPro" id="IPR001647">
    <property type="entry name" value="HTH_TetR"/>
</dbReference>
<dbReference type="EMBL" id="JAMOIM010000001">
    <property type="protein sequence ID" value="MCW6507038.1"/>
    <property type="molecule type" value="Genomic_DNA"/>
</dbReference>
<sequence length="215" mass="23868">MAPEAPPREGNREGTRQALIDAAVSVFADQGYAAGSVRAITQLARANQAAITYHFGGKEGLYRAVLRTAVDELEAENTIDERLIATMDREEALRLVIRQFLIPLSQPQRLGRYMRIFGREGLDPSSIYLAFFETEKPKLVSLAEILVRRFLPENAAPRDVALTTFWLLQQPIAFVRSAGRLRQPPFSVSFDVAAIDEVADLLVRLVMSGLGGRRA</sequence>
<dbReference type="InterPro" id="IPR036271">
    <property type="entry name" value="Tet_transcr_reg_TetR-rel_C_sf"/>
</dbReference>
<feature type="domain" description="HTH tetR-type" evidence="5">
    <location>
        <begin position="13"/>
        <end position="73"/>
    </location>
</feature>
<dbReference type="InterPro" id="IPR050109">
    <property type="entry name" value="HTH-type_TetR-like_transc_reg"/>
</dbReference>